<accession>A0A8S1J1P4</accession>
<evidence type="ECO:0000256" key="5">
    <source>
        <dbReference type="ARBA" id="ARBA00031608"/>
    </source>
</evidence>
<proteinExistence type="inferred from homology"/>
<name>A0A8S1J1P4_9CHLO</name>
<evidence type="ECO:0000256" key="4">
    <source>
        <dbReference type="ARBA" id="ARBA00023235"/>
    </source>
</evidence>
<comment type="caution">
    <text evidence="10">The sequence shown here is derived from an EMBL/GenBank/DDBJ whole genome shotgun (WGS) entry which is preliminary data.</text>
</comment>
<evidence type="ECO:0000256" key="6">
    <source>
        <dbReference type="ARBA" id="ARBA00031909"/>
    </source>
</evidence>
<dbReference type="GO" id="GO:0005975">
    <property type="term" value="P:carbohydrate metabolic process"/>
    <property type="evidence" value="ECO:0007669"/>
    <property type="project" value="InterPro"/>
</dbReference>
<reference evidence="10" key="1">
    <citation type="submission" date="2020-12" db="EMBL/GenBank/DDBJ databases">
        <authorList>
            <person name="Iha C."/>
        </authorList>
    </citation>
    <scope>NUCLEOTIDE SEQUENCE</scope>
</reference>
<dbReference type="SUPFAM" id="SSF48208">
    <property type="entry name" value="Six-hairpin glycosidases"/>
    <property type="match status" value="1"/>
</dbReference>
<dbReference type="OrthoDB" id="544973at2759"/>
<evidence type="ECO:0000256" key="8">
    <source>
        <dbReference type="ARBA" id="ARBA00034243"/>
    </source>
</evidence>
<dbReference type="Gene3D" id="1.50.10.10">
    <property type="match status" value="1"/>
</dbReference>
<evidence type="ECO:0000256" key="7">
    <source>
        <dbReference type="ARBA" id="ARBA00033215"/>
    </source>
</evidence>
<evidence type="ECO:0000256" key="1">
    <source>
        <dbReference type="ARBA" id="ARBA00008558"/>
    </source>
</evidence>
<organism evidence="10 11">
    <name type="scientific">Ostreobium quekettii</name>
    <dbReference type="NCBI Taxonomy" id="121088"/>
    <lineage>
        <taxon>Eukaryota</taxon>
        <taxon>Viridiplantae</taxon>
        <taxon>Chlorophyta</taxon>
        <taxon>core chlorophytes</taxon>
        <taxon>Ulvophyceae</taxon>
        <taxon>TCBD clade</taxon>
        <taxon>Bryopsidales</taxon>
        <taxon>Ostreobineae</taxon>
        <taxon>Ostreobiaceae</taxon>
        <taxon>Ostreobium</taxon>
    </lineage>
</organism>
<keyword evidence="11" id="KW-1185">Reference proteome</keyword>
<comment type="subunit">
    <text evidence="9">Homodimer. Forms a heterodimer with renin and inhibits its activity.</text>
</comment>
<dbReference type="AlphaFoldDB" id="A0A8S1J1P4"/>
<gene>
    <name evidence="10" type="ORF">OSTQU699_LOCUS2849</name>
</gene>
<evidence type="ECO:0000256" key="9">
    <source>
        <dbReference type="ARBA" id="ARBA00046544"/>
    </source>
</evidence>
<evidence type="ECO:0000256" key="3">
    <source>
        <dbReference type="ARBA" id="ARBA00014959"/>
    </source>
</evidence>
<dbReference type="EC" id="5.1.3.8" evidence="2"/>
<comment type="similarity">
    <text evidence="1">Belongs to the N-acylglucosamine 2-epimerase family.</text>
</comment>
<dbReference type="InterPro" id="IPR008928">
    <property type="entry name" value="6-hairpin_glycosidase_sf"/>
</dbReference>
<dbReference type="InterPro" id="IPR010819">
    <property type="entry name" value="AGE/CE"/>
</dbReference>
<keyword evidence="4" id="KW-0413">Isomerase</keyword>
<sequence>MAPSVDDLESVMWAELDAWYPRCVDVTHGGFTAGYDDKWNATDEQDKAIVFQARMTWVAAEVARRRPEVADMFEPYALHGLRHLEEAMWDARHGGFFWKLENDGAHAPDGGHYKHVYGNAFAIYAAANVHRAVGDPESLALAQRAFRWLEDHAADAENGGYVEALDRRGRPLQPRLDENGMWALDHIGTAFGFKSMNTHIHMLEAYTALYRVWDDPELRDRLQALLDIIADRVYVEPGALGLYFTPGWAALPDHDSFGHDVETTYLMLEAAEVLGHEAVEAVRERAAKLTEHALMYGYDAELGGLYDSGSAFRNATDRTKVWWAQAEALNAFHLMSTIAEGEEGRYEEAFARTWEFAEEFLIDGEHAGWWWSVDEVGVPNGEPGKGNNWKSAYHTVRAMLEIADRMRSAGPGPIAKTVNEAGAG</sequence>
<comment type="catalytic activity">
    <reaction evidence="8">
        <text>an N-acyl-D-glucosamine = an N-acyl-D-mannosamine</text>
        <dbReference type="Rhea" id="RHEA:19033"/>
        <dbReference type="ChEBI" id="CHEBI:16062"/>
        <dbReference type="ChEBI" id="CHEBI:17274"/>
        <dbReference type="EC" id="5.1.3.8"/>
    </reaction>
    <physiologicalReaction direction="left-to-right" evidence="8">
        <dbReference type="Rhea" id="RHEA:19034"/>
    </physiologicalReaction>
    <physiologicalReaction direction="right-to-left" evidence="8">
        <dbReference type="Rhea" id="RHEA:19035"/>
    </physiologicalReaction>
</comment>
<dbReference type="Proteomes" id="UP000708148">
    <property type="component" value="Unassembled WGS sequence"/>
</dbReference>
<dbReference type="EMBL" id="CAJHUC010000666">
    <property type="protein sequence ID" value="CAD7697488.1"/>
    <property type="molecule type" value="Genomic_DNA"/>
</dbReference>
<dbReference type="InterPro" id="IPR012341">
    <property type="entry name" value="6hp_glycosidase-like_sf"/>
</dbReference>
<protein>
    <recommendedName>
        <fullName evidence="3">N-acylglucosamine 2-epimerase</fullName>
        <ecNumber evidence="2">5.1.3.8</ecNumber>
    </recommendedName>
    <alternativeName>
        <fullName evidence="7">GlcNAc 2-epimerase</fullName>
    </alternativeName>
    <alternativeName>
        <fullName evidence="5">N-acetyl-D-glucosamine 2-epimerase</fullName>
    </alternativeName>
    <alternativeName>
        <fullName evidence="6">Renin-binding protein</fullName>
    </alternativeName>
</protein>
<dbReference type="Pfam" id="PF07221">
    <property type="entry name" value="GlcNAc_2-epim"/>
    <property type="match status" value="1"/>
</dbReference>
<evidence type="ECO:0000256" key="2">
    <source>
        <dbReference type="ARBA" id="ARBA00013176"/>
    </source>
</evidence>
<dbReference type="GO" id="GO:0050121">
    <property type="term" value="F:N-acylglucosamine 2-epimerase activity"/>
    <property type="evidence" value="ECO:0007669"/>
    <property type="project" value="UniProtKB-EC"/>
</dbReference>
<dbReference type="PANTHER" id="PTHR15108">
    <property type="entry name" value="N-ACYLGLUCOSAMINE-2-EPIMERASE"/>
    <property type="match status" value="1"/>
</dbReference>
<evidence type="ECO:0000313" key="10">
    <source>
        <dbReference type="EMBL" id="CAD7697488.1"/>
    </source>
</evidence>
<evidence type="ECO:0000313" key="11">
    <source>
        <dbReference type="Proteomes" id="UP000708148"/>
    </source>
</evidence>